<dbReference type="Gene3D" id="3.40.50.150">
    <property type="entry name" value="Vaccinia Virus protein VP39"/>
    <property type="match status" value="1"/>
</dbReference>
<dbReference type="InterPro" id="IPR029063">
    <property type="entry name" value="SAM-dependent_MTases_sf"/>
</dbReference>
<dbReference type="EMBL" id="SJZJ01000015">
    <property type="protein sequence ID" value="TCJ23955.1"/>
    <property type="molecule type" value="Genomic_DNA"/>
</dbReference>
<gene>
    <name evidence="1" type="ORF">EPD65_09785</name>
</gene>
<proteinExistence type="predicted"/>
<dbReference type="Proteomes" id="UP000295453">
    <property type="component" value="Unassembled WGS sequence"/>
</dbReference>
<dbReference type="NCBIfam" id="NF037959">
    <property type="entry name" value="MFS_SpdSyn"/>
    <property type="match status" value="1"/>
</dbReference>
<dbReference type="OrthoDB" id="8221452at2"/>
<accession>A0A4R1C2J1</accession>
<name>A0A4R1C2J1_9ACTN</name>
<sequence>MMSDLFVLELDGLQQSAVDPQDPTRLVFDYVRRIGDLIDAMPEGPLRVLHVGGAAMTLPRYVAATRPRSPQIVLEPNEAVLARVADEMPLPPRSGIEVRVVDGQTGIAQIRPASQDLVVLDAFDGGVVPEALTSAPWIRQVREVLTPRGVFVANIVDRPPYPRIRPFIAAARDLGGLMVAVEPATMKGRREGNMLIACGAVPTGAFDDGSTDFRVFRGQAVVDAFG</sequence>
<protein>
    <submittedName>
        <fullName evidence="1">Spermidine synthase</fullName>
    </submittedName>
</protein>
<reference evidence="1 2" key="1">
    <citation type="submission" date="2019-03" db="EMBL/GenBank/DDBJ databases">
        <authorList>
            <person name="Kim M.K.M."/>
        </authorList>
    </citation>
    <scope>NUCLEOTIDE SEQUENCE [LARGE SCALE GENOMIC DNA]</scope>
    <source>
        <strain evidence="1 2">18JY15-6</strain>
    </source>
</reference>
<comment type="caution">
    <text evidence="1">The sequence shown here is derived from an EMBL/GenBank/DDBJ whole genome shotgun (WGS) entry which is preliminary data.</text>
</comment>
<keyword evidence="2" id="KW-1185">Reference proteome</keyword>
<dbReference type="SUPFAM" id="SSF53335">
    <property type="entry name" value="S-adenosyl-L-methionine-dependent methyltransferases"/>
    <property type="match status" value="1"/>
</dbReference>
<organism evidence="1 2">
    <name type="scientific">Nocardioides jejuensis</name>
    <dbReference type="NCBI Taxonomy" id="2502782"/>
    <lineage>
        <taxon>Bacteria</taxon>
        <taxon>Bacillati</taxon>
        <taxon>Actinomycetota</taxon>
        <taxon>Actinomycetes</taxon>
        <taxon>Propionibacteriales</taxon>
        <taxon>Nocardioidaceae</taxon>
        <taxon>Nocardioides</taxon>
    </lineage>
</organism>
<dbReference type="AlphaFoldDB" id="A0A4R1C2J1"/>
<evidence type="ECO:0000313" key="2">
    <source>
        <dbReference type="Proteomes" id="UP000295453"/>
    </source>
</evidence>
<evidence type="ECO:0000313" key="1">
    <source>
        <dbReference type="EMBL" id="TCJ23955.1"/>
    </source>
</evidence>